<dbReference type="InterPro" id="IPR006912">
    <property type="entry name" value="Harbinger_derived_prot"/>
</dbReference>
<dbReference type="PANTHER" id="PTHR47150:SF5">
    <property type="entry name" value="OS07G0546750 PROTEIN"/>
    <property type="match status" value="1"/>
</dbReference>
<evidence type="ECO:0000313" key="1">
    <source>
        <dbReference type="EMBL" id="KAI5334592.1"/>
    </source>
</evidence>
<evidence type="ECO:0000313" key="2">
    <source>
        <dbReference type="Proteomes" id="UP001054821"/>
    </source>
</evidence>
<proteinExistence type="predicted"/>
<dbReference type="Pfam" id="PF04827">
    <property type="entry name" value="Plant_tran"/>
    <property type="match status" value="1"/>
</dbReference>
<reference evidence="1 2" key="1">
    <citation type="journal article" date="2022" name="G3 (Bethesda)">
        <title>Whole-genome sequence and methylome profiling of the almond [Prunus dulcis (Mill.) D.A. Webb] cultivar 'Nonpareil'.</title>
        <authorList>
            <person name="D'Amico-Willman K.M."/>
            <person name="Ouma W.Z."/>
            <person name="Meulia T."/>
            <person name="Sideli G.M."/>
            <person name="Gradziel T.M."/>
            <person name="Fresnedo-Ramirez J."/>
        </authorList>
    </citation>
    <scope>NUCLEOTIDE SEQUENCE [LARGE SCALE GENOMIC DNA]</scope>
    <source>
        <strain evidence="1">Clone GOH B32 T37-40</strain>
    </source>
</reference>
<protein>
    <submittedName>
        <fullName evidence="1">Uncharacterized protein</fullName>
    </submittedName>
</protein>
<organism evidence="1 2">
    <name type="scientific">Prunus dulcis</name>
    <name type="common">Almond</name>
    <name type="synonym">Amygdalus dulcis</name>
    <dbReference type="NCBI Taxonomy" id="3755"/>
    <lineage>
        <taxon>Eukaryota</taxon>
        <taxon>Viridiplantae</taxon>
        <taxon>Streptophyta</taxon>
        <taxon>Embryophyta</taxon>
        <taxon>Tracheophyta</taxon>
        <taxon>Spermatophyta</taxon>
        <taxon>Magnoliopsida</taxon>
        <taxon>eudicotyledons</taxon>
        <taxon>Gunneridae</taxon>
        <taxon>Pentapetalae</taxon>
        <taxon>rosids</taxon>
        <taxon>fabids</taxon>
        <taxon>Rosales</taxon>
        <taxon>Rosaceae</taxon>
        <taxon>Amygdaloideae</taxon>
        <taxon>Amygdaleae</taxon>
        <taxon>Prunus</taxon>
    </lineage>
</organism>
<keyword evidence="2" id="KW-1185">Reference proteome</keyword>
<gene>
    <name evidence="1" type="ORF">L3X38_024725</name>
</gene>
<name>A0AAD4W337_PRUDU</name>
<sequence length="122" mass="14557">MFQFSMDWNDIERCFGILQVWWAIIRGATHMFDEDVLQNIMMTCIILHNMIIEDEYDYDASDMFEPDPMNTAFTRIYKRHMGANEQPLEHEPSVKDGCFMNRMMDQYTEMQSSYIMNGVKLT</sequence>
<dbReference type="AlphaFoldDB" id="A0AAD4W337"/>
<accession>A0AAD4W337</accession>
<dbReference type="EMBL" id="JAJFAZ020000004">
    <property type="protein sequence ID" value="KAI5334592.1"/>
    <property type="molecule type" value="Genomic_DNA"/>
</dbReference>
<dbReference type="PANTHER" id="PTHR47150">
    <property type="entry name" value="OS12G0169200 PROTEIN"/>
    <property type="match status" value="1"/>
</dbReference>
<comment type="caution">
    <text evidence="1">The sequence shown here is derived from an EMBL/GenBank/DDBJ whole genome shotgun (WGS) entry which is preliminary data.</text>
</comment>
<dbReference type="Proteomes" id="UP001054821">
    <property type="component" value="Chromosome 4"/>
</dbReference>